<dbReference type="Proteomes" id="UP001283361">
    <property type="component" value="Unassembled WGS sequence"/>
</dbReference>
<comment type="caution">
    <text evidence="1">The sequence shown here is derived from an EMBL/GenBank/DDBJ whole genome shotgun (WGS) entry which is preliminary data.</text>
</comment>
<organism evidence="1 2">
    <name type="scientific">Elysia crispata</name>
    <name type="common">lettuce slug</name>
    <dbReference type="NCBI Taxonomy" id="231223"/>
    <lineage>
        <taxon>Eukaryota</taxon>
        <taxon>Metazoa</taxon>
        <taxon>Spiralia</taxon>
        <taxon>Lophotrochozoa</taxon>
        <taxon>Mollusca</taxon>
        <taxon>Gastropoda</taxon>
        <taxon>Heterobranchia</taxon>
        <taxon>Euthyneura</taxon>
        <taxon>Panpulmonata</taxon>
        <taxon>Sacoglossa</taxon>
        <taxon>Placobranchoidea</taxon>
        <taxon>Plakobranchidae</taxon>
        <taxon>Elysia</taxon>
    </lineage>
</organism>
<keyword evidence="2" id="KW-1185">Reference proteome</keyword>
<dbReference type="AlphaFoldDB" id="A0AAE1D2I8"/>
<gene>
    <name evidence="1" type="ORF">RRG08_024204</name>
</gene>
<evidence type="ECO:0000313" key="1">
    <source>
        <dbReference type="EMBL" id="KAK3754131.1"/>
    </source>
</evidence>
<dbReference type="EMBL" id="JAWDGP010005686">
    <property type="protein sequence ID" value="KAK3754131.1"/>
    <property type="molecule type" value="Genomic_DNA"/>
</dbReference>
<protein>
    <submittedName>
        <fullName evidence="1">Uncharacterized protein</fullName>
    </submittedName>
</protein>
<reference evidence="1" key="1">
    <citation type="journal article" date="2023" name="G3 (Bethesda)">
        <title>A reference genome for the long-term kleptoplast-retaining sea slug Elysia crispata morphotype clarki.</title>
        <authorList>
            <person name="Eastman K.E."/>
            <person name="Pendleton A.L."/>
            <person name="Shaikh M.A."/>
            <person name="Suttiyut T."/>
            <person name="Ogas R."/>
            <person name="Tomko P."/>
            <person name="Gavelis G."/>
            <person name="Widhalm J.R."/>
            <person name="Wisecaver J.H."/>
        </authorList>
    </citation>
    <scope>NUCLEOTIDE SEQUENCE</scope>
    <source>
        <strain evidence="1">ECLA1</strain>
    </source>
</reference>
<accession>A0AAE1D2I8</accession>
<evidence type="ECO:0000313" key="2">
    <source>
        <dbReference type="Proteomes" id="UP001283361"/>
    </source>
</evidence>
<name>A0AAE1D2I8_9GAST</name>
<proteinExistence type="predicted"/>
<sequence>MYVSNHAHKSKGRREERLSIVQDDIVEEVCYTIIYINRRVEDRLHTFLDMKREEACYLTESEVEHVPGKGSVAAVEHMPHFLGCYGAAPSTHLQHKICSFCHDRRPGGVSFTS</sequence>